<organism evidence="1 2">
    <name type="scientific">Symbiodinium necroappetens</name>
    <dbReference type="NCBI Taxonomy" id="1628268"/>
    <lineage>
        <taxon>Eukaryota</taxon>
        <taxon>Sar</taxon>
        <taxon>Alveolata</taxon>
        <taxon>Dinophyceae</taxon>
        <taxon>Suessiales</taxon>
        <taxon>Symbiodiniaceae</taxon>
        <taxon>Symbiodinium</taxon>
    </lineage>
</organism>
<sequence>MATLIALNETIYGIVQEGLPDSSVHRINGNVKFLWDHCDVFPAAEFSVFSMEVLADAKDHQIYLRDLAIYHKTHGSGLEWHEICNKVYFPADYVKPWLI</sequence>
<dbReference type="EMBL" id="CAJNJA010024013">
    <property type="protein sequence ID" value="CAE7520440.1"/>
    <property type="molecule type" value="Genomic_DNA"/>
</dbReference>
<gene>
    <name evidence="1" type="ORF">SNEC2469_LOCUS14879</name>
</gene>
<protein>
    <submittedName>
        <fullName evidence="1">Uncharacterized protein</fullName>
    </submittedName>
</protein>
<name>A0A812TFS3_9DINO</name>
<evidence type="ECO:0000313" key="2">
    <source>
        <dbReference type="Proteomes" id="UP000601435"/>
    </source>
</evidence>
<dbReference type="AlphaFoldDB" id="A0A812TFS3"/>
<comment type="caution">
    <text evidence="1">The sequence shown here is derived from an EMBL/GenBank/DDBJ whole genome shotgun (WGS) entry which is preliminary data.</text>
</comment>
<reference evidence="1" key="1">
    <citation type="submission" date="2021-02" db="EMBL/GenBank/DDBJ databases">
        <authorList>
            <person name="Dougan E. K."/>
            <person name="Rhodes N."/>
            <person name="Thang M."/>
            <person name="Chan C."/>
        </authorList>
    </citation>
    <scope>NUCLEOTIDE SEQUENCE</scope>
</reference>
<evidence type="ECO:0000313" key="1">
    <source>
        <dbReference type="EMBL" id="CAE7520440.1"/>
    </source>
</evidence>
<keyword evidence="2" id="KW-1185">Reference proteome</keyword>
<dbReference type="Proteomes" id="UP000601435">
    <property type="component" value="Unassembled WGS sequence"/>
</dbReference>
<proteinExistence type="predicted"/>
<accession>A0A812TFS3</accession>